<protein>
    <submittedName>
        <fullName evidence="6">Type II secretion system protein GspD</fullName>
    </submittedName>
</protein>
<dbReference type="InterPro" id="IPR001775">
    <property type="entry name" value="GspD/PilQ"/>
</dbReference>
<dbReference type="GO" id="GO:0009306">
    <property type="term" value="P:protein secretion"/>
    <property type="evidence" value="ECO:0007669"/>
    <property type="project" value="InterPro"/>
</dbReference>
<name>A0A399G059_UNCN2</name>
<dbReference type="PANTHER" id="PTHR30332">
    <property type="entry name" value="PROBABLE GENERAL SECRETION PATHWAY PROTEIN D"/>
    <property type="match status" value="1"/>
</dbReference>
<comment type="similarity">
    <text evidence="4">Belongs to the bacterial secretin family.</text>
</comment>
<dbReference type="PANTHER" id="PTHR30332:SF24">
    <property type="entry name" value="SECRETIN GSPD-RELATED"/>
    <property type="match status" value="1"/>
</dbReference>
<accession>A0A399G059</accession>
<gene>
    <name evidence="6" type="ORF">B9J77_00745</name>
</gene>
<dbReference type="GO" id="GO:0015627">
    <property type="term" value="C:type II protein secretion system complex"/>
    <property type="evidence" value="ECO:0007669"/>
    <property type="project" value="TreeGrafter"/>
</dbReference>
<dbReference type="Pfam" id="PF00263">
    <property type="entry name" value="Secretin"/>
    <property type="match status" value="1"/>
</dbReference>
<sequence>MKGVGAILLVALFLVWSTPVRGENIVTILEERFPEIKVRLDPVHGILTIDATPEEHEEIRKILRKLDIPTPQISIETKFLELTVTELGEVMVDLDALGITIEGEPVQLEIPWDPRYPETAITFFGRKGDPRALTAVLRALEEEGEVEVISAPRVTTLNNREATIDIMVSVPYVGEITRENIGTVEAPVWVVTYHIEEEEAGVLLRVTPSVTPGGTRITLHLEPTVRIVEERLSLFGVGAELDWPIMAERTVTTQMVVESGGTVVLGGMIDSRKTAEKGRIPLLGDIPILGHLFRFQHYRDEKKMLLIFLTPHILSPAGEKIVAAR</sequence>
<evidence type="ECO:0000259" key="5">
    <source>
        <dbReference type="Pfam" id="PF00263"/>
    </source>
</evidence>
<comment type="subcellular location">
    <subcellularLocation>
        <location evidence="1">Membrane</location>
    </subcellularLocation>
</comment>
<organism evidence="6 7">
    <name type="scientific">candidate division NPL-UPA2 bacterium Unc8</name>
    <dbReference type="NCBI Taxonomy" id="1980939"/>
    <lineage>
        <taxon>Bacteria</taxon>
    </lineage>
</organism>
<keyword evidence="2" id="KW-0732">Signal</keyword>
<proteinExistence type="inferred from homology"/>
<feature type="domain" description="Type II/III secretion system secretin-like" evidence="5">
    <location>
        <begin position="139"/>
        <end position="314"/>
    </location>
</feature>
<keyword evidence="3" id="KW-0472">Membrane</keyword>
<reference evidence="6 7" key="1">
    <citation type="submission" date="2018-08" db="EMBL/GenBank/DDBJ databases">
        <title>Draft genome of candidate division NPL-UPA2 bacterium Unc8 that adapted to ultra-basic serpentinizing groundwater.</title>
        <authorList>
            <person name="Ishii S."/>
            <person name="Suzuki S."/>
            <person name="Nealson K.H."/>
        </authorList>
    </citation>
    <scope>NUCLEOTIDE SEQUENCE [LARGE SCALE GENOMIC DNA]</scope>
    <source>
        <strain evidence="6">Unc8</strain>
    </source>
</reference>
<dbReference type="PRINTS" id="PR00811">
    <property type="entry name" value="BCTERIALGSPD"/>
</dbReference>
<evidence type="ECO:0000256" key="2">
    <source>
        <dbReference type="ARBA" id="ARBA00022729"/>
    </source>
</evidence>
<evidence type="ECO:0000313" key="7">
    <source>
        <dbReference type="Proteomes" id="UP000266287"/>
    </source>
</evidence>
<dbReference type="Proteomes" id="UP000266287">
    <property type="component" value="Unassembled WGS sequence"/>
</dbReference>
<evidence type="ECO:0000256" key="4">
    <source>
        <dbReference type="RuleBase" id="RU004003"/>
    </source>
</evidence>
<dbReference type="InterPro" id="IPR004845">
    <property type="entry name" value="T2SS_GspD_CS"/>
</dbReference>
<dbReference type="InterPro" id="IPR050810">
    <property type="entry name" value="Bact_Secretion_Sys_Channel"/>
</dbReference>
<evidence type="ECO:0000313" key="6">
    <source>
        <dbReference type="EMBL" id="RII01096.1"/>
    </source>
</evidence>
<dbReference type="AlphaFoldDB" id="A0A399G059"/>
<comment type="caution">
    <text evidence="6">The sequence shown here is derived from an EMBL/GenBank/DDBJ whole genome shotgun (WGS) entry which is preliminary data.</text>
</comment>
<dbReference type="PROSITE" id="PS00875">
    <property type="entry name" value="T2SP_D"/>
    <property type="match status" value="1"/>
</dbReference>
<dbReference type="EMBL" id="NDHY01000001">
    <property type="protein sequence ID" value="RII01096.1"/>
    <property type="molecule type" value="Genomic_DNA"/>
</dbReference>
<dbReference type="GO" id="GO:0016020">
    <property type="term" value="C:membrane"/>
    <property type="evidence" value="ECO:0007669"/>
    <property type="project" value="UniProtKB-SubCell"/>
</dbReference>
<evidence type="ECO:0000256" key="1">
    <source>
        <dbReference type="ARBA" id="ARBA00004370"/>
    </source>
</evidence>
<evidence type="ECO:0000256" key="3">
    <source>
        <dbReference type="ARBA" id="ARBA00023136"/>
    </source>
</evidence>
<dbReference type="InterPro" id="IPR004846">
    <property type="entry name" value="T2SS/T3SS_dom"/>
</dbReference>